<evidence type="ECO:0000313" key="3">
    <source>
        <dbReference type="Proteomes" id="UP000632289"/>
    </source>
</evidence>
<proteinExistence type="predicted"/>
<organism evidence="2 3">
    <name type="scientific">Streptomyces chumphonensis</name>
    <dbReference type="NCBI Taxonomy" id="1214925"/>
    <lineage>
        <taxon>Bacteria</taxon>
        <taxon>Bacillati</taxon>
        <taxon>Actinomycetota</taxon>
        <taxon>Actinomycetes</taxon>
        <taxon>Kitasatosporales</taxon>
        <taxon>Streptomycetaceae</taxon>
        <taxon>Streptomyces</taxon>
    </lineage>
</organism>
<dbReference type="RefSeq" id="WP_191211371.1">
    <property type="nucleotide sequence ID" value="NZ_BAABKL010000009.1"/>
</dbReference>
<feature type="compositionally biased region" description="Low complexity" evidence="1">
    <location>
        <begin position="55"/>
        <end position="64"/>
    </location>
</feature>
<reference evidence="2" key="1">
    <citation type="submission" date="2020-09" db="EMBL/GenBank/DDBJ databases">
        <title>Secondary metabolite and genome analysis of marine Streptomyces chumphonensis KK1-2T.</title>
        <authorList>
            <person name="Phongsopitanun W."/>
            <person name="Kanchanasin P."/>
            <person name="Pittayakhajonwut P."/>
            <person name="Suwanborirux K."/>
            <person name="Tanasupawat S."/>
        </authorList>
    </citation>
    <scope>NUCLEOTIDE SEQUENCE</scope>
    <source>
        <strain evidence="2">KK1-2</strain>
    </source>
</reference>
<keyword evidence="3" id="KW-1185">Reference proteome</keyword>
<dbReference type="AlphaFoldDB" id="A0A927F2N0"/>
<dbReference type="Proteomes" id="UP000632289">
    <property type="component" value="Unassembled WGS sequence"/>
</dbReference>
<evidence type="ECO:0000256" key="1">
    <source>
        <dbReference type="SAM" id="MobiDB-lite"/>
    </source>
</evidence>
<protein>
    <submittedName>
        <fullName evidence="2">SRPBCC domain-containing protein</fullName>
    </submittedName>
</protein>
<evidence type="ECO:0000313" key="2">
    <source>
        <dbReference type="EMBL" id="MBD3934088.1"/>
    </source>
</evidence>
<comment type="caution">
    <text evidence="2">The sequence shown here is derived from an EMBL/GenBank/DDBJ whole genome shotgun (WGS) entry which is preliminary data.</text>
</comment>
<accession>A0A927F2N0</accession>
<sequence length="118" mass="12519">MPAGLTQGAGREVGARIVGAIPRPPAAVWDVIGSEEGSAPWPGPGARSAPERGTQDTTTEGTTGEVRRYRSGDRSRLTYRPHGDDHHTTFQGTVSVAAVGRQELRFPRVTDRMVAALG</sequence>
<gene>
    <name evidence="2" type="ORF">IF129_21315</name>
</gene>
<feature type="compositionally biased region" description="Basic and acidic residues" evidence="1">
    <location>
        <begin position="65"/>
        <end position="88"/>
    </location>
</feature>
<dbReference type="SUPFAM" id="SSF55961">
    <property type="entry name" value="Bet v1-like"/>
    <property type="match status" value="1"/>
</dbReference>
<feature type="region of interest" description="Disordered" evidence="1">
    <location>
        <begin position="34"/>
        <end position="89"/>
    </location>
</feature>
<name>A0A927F2N0_9ACTN</name>
<dbReference type="EMBL" id="JACXYU010000013">
    <property type="protein sequence ID" value="MBD3934088.1"/>
    <property type="molecule type" value="Genomic_DNA"/>
</dbReference>